<evidence type="ECO:0000313" key="3">
    <source>
        <dbReference type="Proteomes" id="UP001500582"/>
    </source>
</evidence>
<reference evidence="3" key="1">
    <citation type="journal article" date="2019" name="Int. J. Syst. Evol. Microbiol.">
        <title>The Global Catalogue of Microorganisms (GCM) 10K type strain sequencing project: providing services to taxonomists for standard genome sequencing and annotation.</title>
        <authorList>
            <consortium name="The Broad Institute Genomics Platform"/>
            <consortium name="The Broad Institute Genome Sequencing Center for Infectious Disease"/>
            <person name="Wu L."/>
            <person name="Ma J."/>
        </authorList>
    </citation>
    <scope>NUCLEOTIDE SEQUENCE [LARGE SCALE GENOMIC DNA]</scope>
    <source>
        <strain evidence="3">JCM 17705</strain>
    </source>
</reference>
<sequence>MDDNPIIRESNKILSKLQLLSTFFEDEIVYKIYLRTQVIHKLYDTNPELDVNKLELFHVQFTQPAIDLLRKIKKINENNVSLLFNEIQLNSELIKSIKESDFTENDFNIDKQRQALRINNSLRKLYQLLSDNKQDYPFAKNINAFSARYSEDFFYTISPDLLAGLTDYDPATMYSNANATIQRKLMGRLCKFDFRTEFYCGLKTGNLIIEVYKFIDDDEHFLFYPSRNMFLFADVSKLKGIDLTTDLTRNERIIQELQDKNDQLQSRANITKINIPQEVRSLLADNYKKISDINFLQNIASFDTQANILKTMLNTDML</sequence>
<dbReference type="RefSeq" id="WP_345211566.1">
    <property type="nucleotide sequence ID" value="NZ_BAABFT010000006.1"/>
</dbReference>
<proteinExistence type="predicted"/>
<keyword evidence="3" id="KW-1185">Reference proteome</keyword>
<gene>
    <name evidence="2" type="ORF">GCM10023149_26420</name>
</gene>
<evidence type="ECO:0000313" key="2">
    <source>
        <dbReference type="EMBL" id="GAA4324650.1"/>
    </source>
</evidence>
<keyword evidence="1" id="KW-0175">Coiled coil</keyword>
<comment type="caution">
    <text evidence="2">The sequence shown here is derived from an EMBL/GenBank/DDBJ whole genome shotgun (WGS) entry which is preliminary data.</text>
</comment>
<dbReference type="EMBL" id="BAABFT010000006">
    <property type="protein sequence ID" value="GAA4324650.1"/>
    <property type="molecule type" value="Genomic_DNA"/>
</dbReference>
<protein>
    <submittedName>
        <fullName evidence="2">Uncharacterized protein</fullName>
    </submittedName>
</protein>
<organism evidence="2 3">
    <name type="scientific">Mucilaginibacter gynuensis</name>
    <dbReference type="NCBI Taxonomy" id="1302236"/>
    <lineage>
        <taxon>Bacteria</taxon>
        <taxon>Pseudomonadati</taxon>
        <taxon>Bacteroidota</taxon>
        <taxon>Sphingobacteriia</taxon>
        <taxon>Sphingobacteriales</taxon>
        <taxon>Sphingobacteriaceae</taxon>
        <taxon>Mucilaginibacter</taxon>
    </lineage>
</organism>
<feature type="coiled-coil region" evidence="1">
    <location>
        <begin position="247"/>
        <end position="274"/>
    </location>
</feature>
<accession>A0ABP8GI09</accession>
<name>A0ABP8GI09_9SPHI</name>
<dbReference type="Proteomes" id="UP001500582">
    <property type="component" value="Unassembled WGS sequence"/>
</dbReference>
<evidence type="ECO:0000256" key="1">
    <source>
        <dbReference type="SAM" id="Coils"/>
    </source>
</evidence>